<dbReference type="EMBL" id="CAMXCT010002902">
    <property type="protein sequence ID" value="CAI4001210.1"/>
    <property type="molecule type" value="Genomic_DNA"/>
</dbReference>
<evidence type="ECO:0000313" key="5">
    <source>
        <dbReference type="EMBL" id="CAL1154585.1"/>
    </source>
</evidence>
<dbReference type="AlphaFoldDB" id="A0A9P1G842"/>
<reference evidence="4" key="1">
    <citation type="submission" date="2022-10" db="EMBL/GenBank/DDBJ databases">
        <authorList>
            <person name="Chen Y."/>
            <person name="Dougan E. K."/>
            <person name="Chan C."/>
            <person name="Rhodes N."/>
            <person name="Thang M."/>
        </authorList>
    </citation>
    <scope>NUCLEOTIDE SEQUENCE</scope>
</reference>
<organism evidence="4">
    <name type="scientific">Cladocopium goreaui</name>
    <dbReference type="NCBI Taxonomy" id="2562237"/>
    <lineage>
        <taxon>Eukaryota</taxon>
        <taxon>Sar</taxon>
        <taxon>Alveolata</taxon>
        <taxon>Dinophyceae</taxon>
        <taxon>Suessiales</taxon>
        <taxon>Symbiodiniaceae</taxon>
        <taxon>Cladocopium</taxon>
    </lineage>
</organism>
<dbReference type="EMBL" id="CAMXCT020002902">
    <property type="protein sequence ID" value="CAL1154585.1"/>
    <property type="molecule type" value="Genomic_DNA"/>
</dbReference>
<accession>A0A9P1G842</accession>
<sequence>MEVGGQGALAHFRRPLTFDGHSPDFDVEAGNVDRDRARDGHNSHSSVRASSPHGRASPTSPGQSPKQLPMPIPRQASNARPSAGRQRLAQPAGEAVVAAALSGAGRRLPGLGAASRRAPAVKREVDEVRRVLDDTLQKDGECYAVCMAGGLDLARLSKAAFTPKEVASKAMGTTQGSQVSLPSQPSEQNVISLAEVVNPEGDLGDLAGLGGAGLVGHFGTGGNIVLHLQFFGKKDAFAFGFGCFVCWSFEQPEILALREKMTPFLVRPQHSGGVEEETMPFALKRKSPGEGPDDMGEDDDRDGTGEDDDDAKEAKCIVQDKIILATNSPLEKLAHSYALAQSVRLGGFELVVERSIADTRSIPETLAETGEVKLEARELSRQMGELLMLRCDVNLHTDILDTPDIFWDEERFEKIYVACRTYLDIDKRVDILNQRLVVLKDLYDLLQNSLNVKHGTKLEWIVIILILVEVVLEIIQLYFTPAGG</sequence>
<dbReference type="InterPro" id="IPR051624">
    <property type="entry name" value="RMD1/Sad1-interacting"/>
</dbReference>
<evidence type="ECO:0000259" key="3">
    <source>
        <dbReference type="Pfam" id="PF02582"/>
    </source>
</evidence>
<dbReference type="InterPro" id="IPR003734">
    <property type="entry name" value="DUF155"/>
</dbReference>
<evidence type="ECO:0000313" key="6">
    <source>
        <dbReference type="EMBL" id="CAL4788522.1"/>
    </source>
</evidence>
<dbReference type="GO" id="GO:0005739">
    <property type="term" value="C:mitochondrion"/>
    <property type="evidence" value="ECO:0007669"/>
    <property type="project" value="UniProtKB-ARBA"/>
</dbReference>
<name>A0A9P1G842_9DINO</name>
<evidence type="ECO:0000313" key="4">
    <source>
        <dbReference type="EMBL" id="CAI4001210.1"/>
    </source>
</evidence>
<evidence type="ECO:0000256" key="2">
    <source>
        <dbReference type="SAM" id="MobiDB-lite"/>
    </source>
</evidence>
<dbReference type="Pfam" id="PF02582">
    <property type="entry name" value="DUF155"/>
    <property type="match status" value="1"/>
</dbReference>
<feature type="region of interest" description="Disordered" evidence="2">
    <location>
        <begin position="1"/>
        <end position="91"/>
    </location>
</feature>
<proteinExistence type="inferred from homology"/>
<evidence type="ECO:0000256" key="1">
    <source>
        <dbReference type="ARBA" id="ARBA00008306"/>
    </source>
</evidence>
<feature type="region of interest" description="Disordered" evidence="2">
    <location>
        <begin position="269"/>
        <end position="311"/>
    </location>
</feature>
<evidence type="ECO:0000313" key="7">
    <source>
        <dbReference type="Proteomes" id="UP001152797"/>
    </source>
</evidence>
<comment type="caution">
    <text evidence="4">The sequence shown here is derived from an EMBL/GenBank/DDBJ whole genome shotgun (WGS) entry which is preliminary data.</text>
</comment>
<dbReference type="PANTHER" id="PTHR16255">
    <property type="entry name" value="REQUIRED FOR MEIOTIC NUCLEAR DIVISION PROTEIN 1 HOMOLOG"/>
    <property type="match status" value="1"/>
</dbReference>
<gene>
    <name evidence="4" type="ORF">C1SCF055_LOCUS27274</name>
</gene>
<feature type="compositionally biased region" description="Acidic residues" evidence="2">
    <location>
        <begin position="291"/>
        <end position="311"/>
    </location>
</feature>
<dbReference type="PANTHER" id="PTHR16255:SF1">
    <property type="entry name" value="REQUIRED FOR MEIOTIC NUCLEAR DIVISION PROTEIN 1 HOMOLOG"/>
    <property type="match status" value="1"/>
</dbReference>
<reference evidence="5" key="2">
    <citation type="submission" date="2024-04" db="EMBL/GenBank/DDBJ databases">
        <authorList>
            <person name="Chen Y."/>
            <person name="Shah S."/>
            <person name="Dougan E. K."/>
            <person name="Thang M."/>
            <person name="Chan C."/>
        </authorList>
    </citation>
    <scope>NUCLEOTIDE SEQUENCE [LARGE SCALE GENOMIC DNA]</scope>
</reference>
<dbReference type="Proteomes" id="UP001152797">
    <property type="component" value="Unassembled WGS sequence"/>
</dbReference>
<feature type="domain" description="DUF155" evidence="3">
    <location>
        <begin position="237"/>
        <end position="433"/>
    </location>
</feature>
<feature type="compositionally biased region" description="Basic and acidic residues" evidence="2">
    <location>
        <begin position="31"/>
        <end position="42"/>
    </location>
</feature>
<feature type="compositionally biased region" description="Polar residues" evidence="2">
    <location>
        <begin position="57"/>
        <end position="66"/>
    </location>
</feature>
<comment type="similarity">
    <text evidence="1">Belongs to the RMD1/sif2 family.</text>
</comment>
<dbReference type="EMBL" id="CAMXCT030002902">
    <property type="protein sequence ID" value="CAL4788522.1"/>
    <property type="molecule type" value="Genomic_DNA"/>
</dbReference>
<dbReference type="OrthoDB" id="436756at2759"/>
<keyword evidence="7" id="KW-1185">Reference proteome</keyword>
<protein>
    <submittedName>
        <fullName evidence="6">DUF155 domain-containing protein</fullName>
    </submittedName>
</protein>